<dbReference type="EMBL" id="JBHSWT010000314">
    <property type="protein sequence ID" value="MFC6771252.1"/>
    <property type="molecule type" value="Genomic_DNA"/>
</dbReference>
<reference evidence="1 2" key="1">
    <citation type="journal article" date="2019" name="Int. J. Syst. Evol. Microbiol.">
        <title>The Global Catalogue of Microorganisms (GCM) 10K type strain sequencing project: providing services to taxonomists for standard genome sequencing and annotation.</title>
        <authorList>
            <consortium name="The Broad Institute Genomics Platform"/>
            <consortium name="The Broad Institute Genome Sequencing Center for Infectious Disease"/>
            <person name="Wu L."/>
            <person name="Ma J."/>
        </authorList>
    </citation>
    <scope>NUCLEOTIDE SEQUENCE [LARGE SCALE GENOMIC DNA]</scope>
    <source>
        <strain evidence="1 2">PJ61</strain>
    </source>
</reference>
<protein>
    <submittedName>
        <fullName evidence="1">Uncharacterized protein</fullName>
    </submittedName>
</protein>
<organism evidence="1 2">
    <name type="scientific">Halorubrum pallidum</name>
    <dbReference type="NCBI Taxonomy" id="1526114"/>
    <lineage>
        <taxon>Archaea</taxon>
        <taxon>Methanobacteriati</taxon>
        <taxon>Methanobacteriota</taxon>
        <taxon>Stenosarchaea group</taxon>
        <taxon>Halobacteria</taxon>
        <taxon>Halobacteriales</taxon>
        <taxon>Haloferacaceae</taxon>
        <taxon>Halorubrum</taxon>
    </lineage>
</organism>
<dbReference type="AlphaFoldDB" id="A0ABD5T5Z0"/>
<name>A0ABD5T5Z0_9EURY</name>
<dbReference type="Proteomes" id="UP001596274">
    <property type="component" value="Unassembled WGS sequence"/>
</dbReference>
<comment type="caution">
    <text evidence="1">The sequence shown here is derived from an EMBL/GenBank/DDBJ whole genome shotgun (WGS) entry which is preliminary data.</text>
</comment>
<proteinExistence type="predicted"/>
<keyword evidence="2" id="KW-1185">Reference proteome</keyword>
<evidence type="ECO:0000313" key="1">
    <source>
        <dbReference type="EMBL" id="MFC6771252.1"/>
    </source>
</evidence>
<dbReference type="SUPFAM" id="SSF53756">
    <property type="entry name" value="UDP-Glycosyltransferase/glycogen phosphorylase"/>
    <property type="match status" value="1"/>
</dbReference>
<sequence>MNTVAANFESFELDHSLFDIRIDGVPVWERLRLPVFKQIKQQNGRGVAHGDNTTAWRQYSKGAGLFLRNLVRNNPYFAGEHDILYLGTRRRKQREDGYWWDLYCDPVHEACDYDYVHFEEPYFLTHRRPARTKNLRYLDLITVGRELQQLLGFNEPTIPAPERQQLETAHDEIRERFDASINLLSMAHAELYDRRTTLPFYRRLIDQVDPELVVIIASYGRETFIEVCQQQDVPVVELQHGVIYPNHFGYAYPSPRTKETFPDYLLTFGEFWTDAAEFPIPKERVIPVGYPYLEQAAHTYDDVETTDRLLFISQGTIGKQLSKFAVAVNQHPEISSEVVYKLHPGEYDRWRSEYPWLVDTDIEVIDTSEPALYRLFAEASGQIGVYSTALYEGLQFGLETYLYDCEEGETLQRLLDDGVATLVSSVDQLVSALDNDSKEFDREQYFATDATSRICETLGEIRTDSLE</sequence>
<evidence type="ECO:0000313" key="2">
    <source>
        <dbReference type="Proteomes" id="UP001596274"/>
    </source>
</evidence>
<accession>A0ABD5T5Z0</accession>
<gene>
    <name evidence="1" type="ORF">ACFQDD_06935</name>
</gene>